<dbReference type="AlphaFoldDB" id="B2W1K0"/>
<accession>B2W1K0</accession>
<gene>
    <name evidence="2" type="ORF">PTRG_04335</name>
</gene>
<reference evidence="3" key="1">
    <citation type="journal article" date="2013" name="G3 (Bethesda)">
        <title>Comparative genomics of a plant-pathogenic fungus, Pyrenophora tritici-repentis, reveals transduplication and the impact of repeat elements on pathogenicity and population divergence.</title>
        <authorList>
            <person name="Manning V.A."/>
            <person name="Pandelova I."/>
            <person name="Dhillon B."/>
            <person name="Wilhelm L.J."/>
            <person name="Goodwin S.B."/>
            <person name="Berlin A.M."/>
            <person name="Figueroa M."/>
            <person name="Freitag M."/>
            <person name="Hane J.K."/>
            <person name="Henrissat B."/>
            <person name="Holman W.H."/>
            <person name="Kodira C.D."/>
            <person name="Martin J."/>
            <person name="Oliver R.P."/>
            <person name="Robbertse B."/>
            <person name="Schackwitz W."/>
            <person name="Schwartz D.C."/>
            <person name="Spatafora J.W."/>
            <person name="Turgeon B.G."/>
            <person name="Yandava C."/>
            <person name="Young S."/>
            <person name="Zhou S."/>
            <person name="Zeng Q."/>
            <person name="Grigoriev I.V."/>
            <person name="Ma L.-J."/>
            <person name="Ciuffetti L.M."/>
        </authorList>
    </citation>
    <scope>NUCLEOTIDE SEQUENCE [LARGE SCALE GENOMIC DNA]</scope>
    <source>
        <strain evidence="3">Pt-1C-BFP</strain>
    </source>
</reference>
<dbReference type="OrthoDB" id="2851338at2759"/>
<dbReference type="KEGG" id="ptrr:6342573"/>
<dbReference type="eggNOG" id="ENOG502SSW4">
    <property type="taxonomic scope" value="Eukaryota"/>
</dbReference>
<dbReference type="EMBL" id="DS231617">
    <property type="protein sequence ID" value="EDU47173.1"/>
    <property type="molecule type" value="Genomic_DNA"/>
</dbReference>
<protein>
    <submittedName>
        <fullName evidence="2">Uncharacterized protein</fullName>
    </submittedName>
</protein>
<dbReference type="Proteomes" id="UP000001471">
    <property type="component" value="Unassembled WGS sequence"/>
</dbReference>
<feature type="region of interest" description="Disordered" evidence="1">
    <location>
        <begin position="1"/>
        <end position="30"/>
    </location>
</feature>
<evidence type="ECO:0000313" key="3">
    <source>
        <dbReference type="Proteomes" id="UP000001471"/>
    </source>
</evidence>
<evidence type="ECO:0000256" key="1">
    <source>
        <dbReference type="SAM" id="MobiDB-lite"/>
    </source>
</evidence>
<evidence type="ECO:0000313" key="2">
    <source>
        <dbReference type="EMBL" id="EDU47173.1"/>
    </source>
</evidence>
<dbReference type="OMA" id="WLRTCRY"/>
<dbReference type="GeneID" id="6342573"/>
<organism evidence="2 3">
    <name type="scientific">Pyrenophora tritici-repentis (strain Pt-1C-BFP)</name>
    <name type="common">Wheat tan spot fungus</name>
    <name type="synonym">Drechslera tritici-repentis</name>
    <dbReference type="NCBI Taxonomy" id="426418"/>
    <lineage>
        <taxon>Eukaryota</taxon>
        <taxon>Fungi</taxon>
        <taxon>Dikarya</taxon>
        <taxon>Ascomycota</taxon>
        <taxon>Pezizomycotina</taxon>
        <taxon>Dothideomycetes</taxon>
        <taxon>Pleosporomycetidae</taxon>
        <taxon>Pleosporales</taxon>
        <taxon>Pleosporineae</taxon>
        <taxon>Pleosporaceae</taxon>
        <taxon>Pyrenophora</taxon>
    </lineage>
</organism>
<sequence>MSPLTGPGISLTFPKDVPNTTSSNPHSKKTAIHYKAANPAYNKQHLIVRPIDDLAQMKEEEEAKDSQNDVRVYKEVQIYGKERSDTAPASAVLLALMQPTPSSAADLDAWYRQEHNAQMSKEPGWLRTCRYELVSQSSDNAEAKLTFLAMHEFGEGEQLGDTVKALQPCNTKSMKHRHYKDNYYPNRYVFKYWADQESEPRGCPATLSGGWACVQYE</sequence>
<name>B2W1K0_PYRTR</name>
<dbReference type="HOGENOM" id="CLU_073903_1_1_1"/>
<proteinExistence type="predicted"/>
<dbReference type="InParanoid" id="B2W1K0"/>